<comment type="caution">
    <text evidence="2">The sequence shown here is derived from an EMBL/GenBank/DDBJ whole genome shotgun (WGS) entry which is preliminary data.</text>
</comment>
<evidence type="ECO:0008006" key="4">
    <source>
        <dbReference type="Google" id="ProtNLM"/>
    </source>
</evidence>
<dbReference type="RefSeq" id="WP_078500146.1">
    <property type="nucleotide sequence ID" value="NZ_MSZX01000006.1"/>
</dbReference>
<dbReference type="OrthoDB" id="2640510at2"/>
<sequence>MITAILIGIAVVYFLIMIPIQYSYISELKKLQLRTGGSQSEMYEKMTFENEQSHFAVQGNIFNIPSTLIASLIYKLRHK</sequence>
<dbReference type="EMBL" id="MSZX01000006">
    <property type="protein sequence ID" value="OPA77001.1"/>
    <property type="molecule type" value="Genomic_DNA"/>
</dbReference>
<keyword evidence="3" id="KW-1185">Reference proteome</keyword>
<accession>A0A1T2XAS6</accession>
<evidence type="ECO:0000313" key="3">
    <source>
        <dbReference type="Proteomes" id="UP000190188"/>
    </source>
</evidence>
<keyword evidence="1" id="KW-1133">Transmembrane helix</keyword>
<keyword evidence="1" id="KW-0472">Membrane</keyword>
<reference evidence="2 3" key="1">
    <citation type="submission" date="2017-01" db="EMBL/GenBank/DDBJ databases">
        <title>Genome analysis of Paenibacillus selenitrireducens ES3-24.</title>
        <authorList>
            <person name="Xu D."/>
            <person name="Yao R."/>
            <person name="Zheng S."/>
        </authorList>
    </citation>
    <scope>NUCLEOTIDE SEQUENCE [LARGE SCALE GENOMIC DNA]</scope>
    <source>
        <strain evidence="2 3">ES3-24</strain>
    </source>
</reference>
<keyword evidence="1" id="KW-0812">Transmembrane</keyword>
<dbReference type="Proteomes" id="UP000190188">
    <property type="component" value="Unassembled WGS sequence"/>
</dbReference>
<dbReference type="InterPro" id="IPR025032">
    <property type="entry name" value="DUF3949"/>
</dbReference>
<dbReference type="Pfam" id="PF13133">
    <property type="entry name" value="DUF3949"/>
    <property type="match status" value="1"/>
</dbReference>
<feature type="transmembrane region" description="Helical" evidence="1">
    <location>
        <begin position="6"/>
        <end position="25"/>
    </location>
</feature>
<dbReference type="AlphaFoldDB" id="A0A1T2XAS6"/>
<proteinExistence type="predicted"/>
<gene>
    <name evidence="2" type="ORF">BVG16_17175</name>
</gene>
<name>A0A1T2XAS6_9BACL</name>
<evidence type="ECO:0000256" key="1">
    <source>
        <dbReference type="SAM" id="Phobius"/>
    </source>
</evidence>
<evidence type="ECO:0000313" key="2">
    <source>
        <dbReference type="EMBL" id="OPA77001.1"/>
    </source>
</evidence>
<organism evidence="2 3">
    <name type="scientific">Paenibacillus selenitireducens</name>
    <dbReference type="NCBI Taxonomy" id="1324314"/>
    <lineage>
        <taxon>Bacteria</taxon>
        <taxon>Bacillati</taxon>
        <taxon>Bacillota</taxon>
        <taxon>Bacilli</taxon>
        <taxon>Bacillales</taxon>
        <taxon>Paenibacillaceae</taxon>
        <taxon>Paenibacillus</taxon>
    </lineage>
</organism>
<protein>
    <recommendedName>
        <fullName evidence="4">DUF3949 domain-containing protein</fullName>
    </recommendedName>
</protein>